<feature type="region of interest" description="Disordered" evidence="1">
    <location>
        <begin position="220"/>
        <end position="254"/>
    </location>
</feature>
<dbReference type="Proteomes" id="UP000215127">
    <property type="component" value="Chromosome 10"/>
</dbReference>
<reference evidence="2 3" key="1">
    <citation type="submission" date="2016-06" db="EMBL/GenBank/DDBJ databases">
        <authorList>
            <person name="Kjaerup R.B."/>
            <person name="Dalgaard T.S."/>
            <person name="Juul-Madsen H.R."/>
        </authorList>
    </citation>
    <scope>NUCLEOTIDE SEQUENCE [LARGE SCALE GENOMIC DNA]</scope>
</reference>
<sequence length="254" mass="29113">MPNTADIRYLWNNPEYSDLIIRIEREGEWHCNSYIVYPRSHTIRDAPTLMGALTEIEDEEEQGVMKMIMFFDKEDYPGMAIMLHAMYESDESKVFDGQEPAHIAGAMSMAIGDKQFDFAEAAFRALLPSGPDAETVVNGEEMLPVIENIRRWTRDEDILRMADRLEMAWMPMFLLDRWSRDRLGKETIREFLASMKPRAKQEDTSEASIGFVMEVIGYSDEGTPAKPEQEAAPKRKRKATIDGPMPSSMTTLEK</sequence>
<accession>A0A1X7S5D5</accession>
<dbReference type="AlphaFoldDB" id="A0A1X7S5D5"/>
<evidence type="ECO:0000313" key="3">
    <source>
        <dbReference type="Proteomes" id="UP000215127"/>
    </source>
</evidence>
<keyword evidence="3" id="KW-1185">Reference proteome</keyword>
<dbReference type="InterPro" id="IPR011333">
    <property type="entry name" value="SKP1/BTB/POZ_sf"/>
</dbReference>
<dbReference type="Gene3D" id="3.30.710.10">
    <property type="entry name" value="Potassium Channel Kv1.1, Chain A"/>
    <property type="match status" value="1"/>
</dbReference>
<protein>
    <recommendedName>
        <fullName evidence="4">BTB domain-containing protein</fullName>
    </recommendedName>
</protein>
<gene>
    <name evidence="2" type="ORF">ZT3D7_G10043</name>
</gene>
<evidence type="ECO:0008006" key="4">
    <source>
        <dbReference type="Google" id="ProtNLM"/>
    </source>
</evidence>
<evidence type="ECO:0000256" key="1">
    <source>
        <dbReference type="SAM" id="MobiDB-lite"/>
    </source>
</evidence>
<proteinExistence type="predicted"/>
<dbReference type="EMBL" id="LT853701">
    <property type="protein sequence ID" value="SMQ54888.1"/>
    <property type="molecule type" value="Genomic_DNA"/>
</dbReference>
<organism evidence="2 3">
    <name type="scientific">Zymoseptoria tritici (strain ST99CH_3D7)</name>
    <dbReference type="NCBI Taxonomy" id="1276538"/>
    <lineage>
        <taxon>Eukaryota</taxon>
        <taxon>Fungi</taxon>
        <taxon>Dikarya</taxon>
        <taxon>Ascomycota</taxon>
        <taxon>Pezizomycotina</taxon>
        <taxon>Dothideomycetes</taxon>
        <taxon>Dothideomycetidae</taxon>
        <taxon>Mycosphaerellales</taxon>
        <taxon>Mycosphaerellaceae</taxon>
        <taxon>Zymoseptoria</taxon>
    </lineage>
</organism>
<name>A0A1X7S5D5_ZYMT9</name>
<evidence type="ECO:0000313" key="2">
    <source>
        <dbReference type="EMBL" id="SMQ54888.1"/>
    </source>
</evidence>